<organism evidence="3 4">
    <name type="scientific">Aromia moschata</name>
    <dbReference type="NCBI Taxonomy" id="1265417"/>
    <lineage>
        <taxon>Eukaryota</taxon>
        <taxon>Metazoa</taxon>
        <taxon>Ecdysozoa</taxon>
        <taxon>Arthropoda</taxon>
        <taxon>Hexapoda</taxon>
        <taxon>Insecta</taxon>
        <taxon>Pterygota</taxon>
        <taxon>Neoptera</taxon>
        <taxon>Endopterygota</taxon>
        <taxon>Coleoptera</taxon>
        <taxon>Polyphaga</taxon>
        <taxon>Cucujiformia</taxon>
        <taxon>Chrysomeloidea</taxon>
        <taxon>Cerambycidae</taxon>
        <taxon>Cerambycinae</taxon>
        <taxon>Callichromatini</taxon>
        <taxon>Aromia</taxon>
    </lineage>
</organism>
<dbReference type="Pfam" id="PF03184">
    <property type="entry name" value="DDE_1"/>
    <property type="match status" value="1"/>
</dbReference>
<dbReference type="AlphaFoldDB" id="A0AAV8X1T8"/>
<reference evidence="3" key="1">
    <citation type="journal article" date="2023" name="Insect Mol. Biol.">
        <title>Genome sequencing provides insights into the evolution of gene families encoding plant cell wall-degrading enzymes in longhorned beetles.</title>
        <authorList>
            <person name="Shin N.R."/>
            <person name="Okamura Y."/>
            <person name="Kirsch R."/>
            <person name="Pauchet Y."/>
        </authorList>
    </citation>
    <scope>NUCLEOTIDE SEQUENCE</scope>
    <source>
        <strain evidence="3">AMC_N1</strain>
    </source>
</reference>
<dbReference type="PANTHER" id="PTHR19303">
    <property type="entry name" value="TRANSPOSON"/>
    <property type="match status" value="1"/>
</dbReference>
<accession>A0AAV8X1T8</accession>
<feature type="compositionally biased region" description="Low complexity" evidence="1">
    <location>
        <begin position="315"/>
        <end position="328"/>
    </location>
</feature>
<name>A0AAV8X1T8_9CUCU</name>
<comment type="caution">
    <text evidence="3">The sequence shown here is derived from an EMBL/GenBank/DDBJ whole genome shotgun (WGS) entry which is preliminary data.</text>
</comment>
<feature type="region of interest" description="Disordered" evidence="1">
    <location>
        <begin position="315"/>
        <end position="364"/>
    </location>
</feature>
<dbReference type="PANTHER" id="PTHR19303:SF74">
    <property type="entry name" value="POGO TRANSPOSABLE ELEMENT WITH KRAB DOMAIN"/>
    <property type="match status" value="1"/>
</dbReference>
<sequence>MITLFKSLLQMVNVRKFWVIRNKNISMRTPQGVSAARIKRFTKENVKQFYDILEPELNKINFNPSRVYNVDETGITAVQHKHTKIIGLKAELMDGAPPGSIGKCHPSGWIQSHIFKEWIDHFIKHSKPSREDPIILSLDGHYTHTRNLDVINKARENHITLICLPPHSTHKLQPLDVALMAPLKTYYCQEIENWLKSNPGRTVSPYQIASLLGKAYVRAASLEISINGFRKCGIIPFNRDIFRDHDFAIHEKLETSLQDDGTKKEIPLETDSEKQITDTPADKSKPHIVILQNVLIQQNAKTSIVENKSDFVKPGDLNPLPSLPGPSGIKRKNSGSAALVSGSPYKTALEESQSPKITKTLKEK</sequence>
<dbReference type="InterPro" id="IPR050863">
    <property type="entry name" value="CenT-Element_Derived"/>
</dbReference>
<evidence type="ECO:0000313" key="4">
    <source>
        <dbReference type="Proteomes" id="UP001162162"/>
    </source>
</evidence>
<dbReference type="EMBL" id="JAPWTK010001328">
    <property type="protein sequence ID" value="KAJ8932978.1"/>
    <property type="molecule type" value="Genomic_DNA"/>
</dbReference>
<protein>
    <recommendedName>
        <fullName evidence="2">DDE-1 domain-containing protein</fullName>
    </recommendedName>
</protein>
<dbReference type="Proteomes" id="UP001162162">
    <property type="component" value="Unassembled WGS sequence"/>
</dbReference>
<dbReference type="InterPro" id="IPR004875">
    <property type="entry name" value="DDE_SF_endonuclease_dom"/>
</dbReference>
<feature type="domain" description="DDE-1" evidence="2">
    <location>
        <begin position="103"/>
        <end position="199"/>
    </location>
</feature>
<evidence type="ECO:0000313" key="3">
    <source>
        <dbReference type="EMBL" id="KAJ8932978.1"/>
    </source>
</evidence>
<evidence type="ECO:0000256" key="1">
    <source>
        <dbReference type="SAM" id="MobiDB-lite"/>
    </source>
</evidence>
<evidence type="ECO:0000259" key="2">
    <source>
        <dbReference type="Pfam" id="PF03184"/>
    </source>
</evidence>
<gene>
    <name evidence="3" type="ORF">NQ318_011195</name>
</gene>
<proteinExistence type="predicted"/>
<dbReference type="GO" id="GO:0005634">
    <property type="term" value="C:nucleus"/>
    <property type="evidence" value="ECO:0007669"/>
    <property type="project" value="TreeGrafter"/>
</dbReference>
<keyword evidence="4" id="KW-1185">Reference proteome</keyword>
<dbReference type="GO" id="GO:0003677">
    <property type="term" value="F:DNA binding"/>
    <property type="evidence" value="ECO:0007669"/>
    <property type="project" value="TreeGrafter"/>
</dbReference>